<dbReference type="SUPFAM" id="SSF51197">
    <property type="entry name" value="Clavaminate synthase-like"/>
    <property type="match status" value="1"/>
</dbReference>
<gene>
    <name evidence="3" type="ORF">CBRE1094_LOCUS8385</name>
</gene>
<evidence type="ECO:0000313" key="3">
    <source>
        <dbReference type="EMBL" id="CAD9423845.1"/>
    </source>
</evidence>
<dbReference type="Gene3D" id="3.60.130.10">
    <property type="entry name" value="Clavaminate synthase-like"/>
    <property type="match status" value="1"/>
</dbReference>
<proteinExistence type="predicted"/>
<dbReference type="Pfam" id="PF02668">
    <property type="entry name" value="TauD"/>
    <property type="match status" value="1"/>
</dbReference>
<evidence type="ECO:0000259" key="2">
    <source>
        <dbReference type="Pfam" id="PF02668"/>
    </source>
</evidence>
<protein>
    <recommendedName>
        <fullName evidence="2">TauD/TfdA-like domain-containing protein</fullName>
    </recommendedName>
</protein>
<dbReference type="AlphaFoldDB" id="A0A7S2FZI6"/>
<organism evidence="3">
    <name type="scientific">Haptolina brevifila</name>
    <dbReference type="NCBI Taxonomy" id="156173"/>
    <lineage>
        <taxon>Eukaryota</taxon>
        <taxon>Haptista</taxon>
        <taxon>Haptophyta</taxon>
        <taxon>Prymnesiophyceae</taxon>
        <taxon>Prymnesiales</taxon>
        <taxon>Prymnesiaceae</taxon>
        <taxon>Haptolina</taxon>
    </lineage>
</organism>
<keyword evidence="1" id="KW-0560">Oxidoreductase</keyword>
<reference evidence="3" key="1">
    <citation type="submission" date="2021-01" db="EMBL/GenBank/DDBJ databases">
        <authorList>
            <person name="Corre E."/>
            <person name="Pelletier E."/>
            <person name="Niang G."/>
            <person name="Scheremetjew M."/>
            <person name="Finn R."/>
            <person name="Kale V."/>
            <person name="Holt S."/>
            <person name="Cochrane G."/>
            <person name="Meng A."/>
            <person name="Brown T."/>
            <person name="Cohen L."/>
        </authorList>
    </citation>
    <scope>NUCLEOTIDE SEQUENCE</scope>
    <source>
        <strain evidence="3">UTEX LB 985</strain>
    </source>
</reference>
<accession>A0A7S2FZI6</accession>
<dbReference type="GO" id="GO:0016491">
    <property type="term" value="F:oxidoreductase activity"/>
    <property type="evidence" value="ECO:0007669"/>
    <property type="project" value="UniProtKB-KW"/>
</dbReference>
<sequence length="433" mass="47334">MSMTYALGRAGRGRVAQFGRSARPYSSMKFSAMAAQLEAEPEVGKIGGPAAWTGADLVESKWWGYELPKSALAELDDALKYATSSGIEFEGDVPLNVSQAKFPLKVMGDIVAEMSDELENGGGAAMLANIPVERYSLTELSVLYLGICSYIGHIVQQSSAGLRSKSRGYGMPLGHVKAEMKGKTPLDGKQSNNYFRLHTDRCDMISLLSVRTASQGGHGRIASAVAIHDEMVDRAPDLVPLLYQPIERIWEGGSGVIGLPIWAFEEASGKFTTQISPSYIENAQYVNGVAPLSADQIEAIDLIEEIGLEIGHDYLQTPGQLTFMNNHLVYHGRTAWKYAEMDDTDNARDNVDNGRLLLRAWLSPYNSRPLPNTPAFNEMWGDVRPGVPRGGLEPAIKAGIKSKPPELIEAYRSGKADYYGLYKRKFAGEDVSF</sequence>
<evidence type="ECO:0000256" key="1">
    <source>
        <dbReference type="ARBA" id="ARBA00023002"/>
    </source>
</evidence>
<name>A0A7S2FZI6_9EUKA</name>
<dbReference type="InterPro" id="IPR042098">
    <property type="entry name" value="TauD-like_sf"/>
</dbReference>
<dbReference type="EMBL" id="HBGU01015632">
    <property type="protein sequence ID" value="CAD9423845.1"/>
    <property type="molecule type" value="Transcribed_RNA"/>
</dbReference>
<feature type="domain" description="TauD/TfdA-like" evidence="2">
    <location>
        <begin position="111"/>
        <end position="343"/>
    </location>
</feature>
<dbReference type="InterPro" id="IPR003819">
    <property type="entry name" value="TauD/TfdA-like"/>
</dbReference>